<dbReference type="PANTHER" id="PTHR31635:SF196">
    <property type="entry name" value="REVERSE TRANSCRIPTASE DOMAIN-CONTAINING PROTEIN-RELATED"/>
    <property type="match status" value="1"/>
</dbReference>
<protein>
    <recommendedName>
        <fullName evidence="1">Reverse transcriptase domain-containing protein</fullName>
    </recommendedName>
</protein>
<dbReference type="PANTHER" id="PTHR31635">
    <property type="entry name" value="REVERSE TRANSCRIPTASE DOMAIN-CONTAINING PROTEIN-RELATED"/>
    <property type="match status" value="1"/>
</dbReference>
<dbReference type="InterPro" id="IPR043502">
    <property type="entry name" value="DNA/RNA_pol_sf"/>
</dbReference>
<evidence type="ECO:0000313" key="3">
    <source>
        <dbReference type="Proteomes" id="UP000694546"/>
    </source>
</evidence>
<proteinExistence type="predicted"/>
<keyword evidence="3" id="KW-1185">Reference proteome</keyword>
<dbReference type="Pfam" id="PF00078">
    <property type="entry name" value="RVT_1"/>
    <property type="match status" value="1"/>
</dbReference>
<dbReference type="CDD" id="cd01650">
    <property type="entry name" value="RT_nLTR_like"/>
    <property type="match status" value="1"/>
</dbReference>
<dbReference type="PROSITE" id="PS50878">
    <property type="entry name" value="RT_POL"/>
    <property type="match status" value="1"/>
</dbReference>
<dbReference type="Ensembl" id="ENSGMOT00000060960.1">
    <property type="protein sequence ID" value="ENSGMOP00000040202.1"/>
    <property type="gene ID" value="ENSGMOG00000034744.1"/>
</dbReference>
<dbReference type="SUPFAM" id="SSF56672">
    <property type="entry name" value="DNA/RNA polymerases"/>
    <property type="match status" value="1"/>
</dbReference>
<dbReference type="InterPro" id="IPR000477">
    <property type="entry name" value="RT_dom"/>
</dbReference>
<evidence type="ECO:0000259" key="1">
    <source>
        <dbReference type="PROSITE" id="PS50878"/>
    </source>
</evidence>
<reference evidence="2" key="1">
    <citation type="submission" date="2025-08" db="UniProtKB">
        <authorList>
            <consortium name="Ensembl"/>
        </authorList>
    </citation>
    <scope>IDENTIFICATION</scope>
</reference>
<organism evidence="2 3">
    <name type="scientific">Gadus morhua</name>
    <name type="common">Atlantic cod</name>
    <dbReference type="NCBI Taxonomy" id="8049"/>
    <lineage>
        <taxon>Eukaryota</taxon>
        <taxon>Metazoa</taxon>
        <taxon>Chordata</taxon>
        <taxon>Craniata</taxon>
        <taxon>Vertebrata</taxon>
        <taxon>Euteleostomi</taxon>
        <taxon>Actinopterygii</taxon>
        <taxon>Neopterygii</taxon>
        <taxon>Teleostei</taxon>
        <taxon>Neoteleostei</taxon>
        <taxon>Acanthomorphata</taxon>
        <taxon>Zeiogadaria</taxon>
        <taxon>Gadariae</taxon>
        <taxon>Gadiformes</taxon>
        <taxon>Gadoidei</taxon>
        <taxon>Gadidae</taxon>
        <taxon>Gadus</taxon>
    </lineage>
</organism>
<feature type="domain" description="Reverse transcriptase" evidence="1">
    <location>
        <begin position="16"/>
        <end position="288"/>
    </location>
</feature>
<sequence>MFGKELTPLLVDSFNWTLHNNKIPPSWAEAIITIIPKPGRDKEHCQNYRPISLLNVDYKIYATIISKRLNTFITELIEEDQTGFIKGRQTHDNIRRALHIVDQAQKEKQSTILVSIDAEKAFDLVNWEFLYKVLERFGFNNKSIQCIKTLYHQPTARIKINGNLTDKFSIQRSTRQGCCLSPTLFALFIESLTQAVRQNEELKGVIVNGKEHKIGLFADDVVAFLEQPNKSLPALMKQLEMYGHLSGYKVNVSKTQILALNYTPPKEIQEAFHLNWNLKKIKYLGITITKGLSKLYKANYNKISQEIQKDTERWSALPLDLKSRIEIIKMNVQPRLLYLFQSLPVEIPQTQFVTWDRIISRFIWGGKKPRVRYETLQLPKDKGGMGLPKLKEYFYAAQFRHIICWCMPDYTAKWKDMEIEFVKYPIQSLIGDQEIYKRIKNNIDSITTFTLELWFRVIKKYRIKKETKVLRWVAFDSNFKSAEYDKGFKQWVDKGVTAWCTSRVSKT</sequence>
<reference evidence="2" key="2">
    <citation type="submission" date="2025-09" db="UniProtKB">
        <authorList>
            <consortium name="Ensembl"/>
        </authorList>
    </citation>
    <scope>IDENTIFICATION</scope>
</reference>
<dbReference type="AlphaFoldDB" id="A0A8C5B4X8"/>
<accession>A0A8C5B4X8</accession>
<dbReference type="GeneTree" id="ENSGT00940000165023"/>
<name>A0A8C5B4X8_GADMO</name>
<dbReference type="OMA" id="CINGEDH"/>
<evidence type="ECO:0000313" key="2">
    <source>
        <dbReference type="Ensembl" id="ENSGMOP00000040202.1"/>
    </source>
</evidence>
<dbReference type="Proteomes" id="UP000694546">
    <property type="component" value="Chromosome 4"/>
</dbReference>